<keyword evidence="2" id="KW-1185">Reference proteome</keyword>
<dbReference type="Proteomes" id="UP001251528">
    <property type="component" value="Unassembled WGS sequence"/>
</dbReference>
<accession>A0AAJ0CJI5</accession>
<sequence>MDSAISARIIDIPIDYLRDAVMGPAGHSGVGRWSPPYFSFRHYYDGNTPAIPCPNNAFTDTIPCSSHTGAQVDSKLSTGRPSHRYTFARGHLKWPGMVQRRPLVDFGETMMQENCGMAPLALISAANQPSMHTPAHDVSRLHNLQFLRNAAREPGVAA</sequence>
<dbReference type="AlphaFoldDB" id="A0AAJ0CJI5"/>
<proteinExistence type="predicted"/>
<gene>
    <name evidence="1" type="ORF">QQS21_010415</name>
</gene>
<protein>
    <submittedName>
        <fullName evidence="1">Uncharacterized protein</fullName>
    </submittedName>
</protein>
<dbReference type="EMBL" id="JASWJB010000302">
    <property type="protein sequence ID" value="KAK2591891.1"/>
    <property type="molecule type" value="Genomic_DNA"/>
</dbReference>
<reference evidence="1" key="1">
    <citation type="submission" date="2023-06" db="EMBL/GenBank/DDBJ databases">
        <title>Conoideocrella luteorostrata (Hypocreales: Clavicipitaceae), a potential biocontrol fungus for elongate hemlock scale in United States Christmas tree production areas.</title>
        <authorList>
            <person name="Barrett H."/>
            <person name="Lovett B."/>
            <person name="Macias A.M."/>
            <person name="Stajich J.E."/>
            <person name="Kasson M.T."/>
        </authorList>
    </citation>
    <scope>NUCLEOTIDE SEQUENCE</scope>
    <source>
        <strain evidence="1">ARSEF 14590</strain>
    </source>
</reference>
<name>A0AAJ0CJI5_9HYPO</name>
<evidence type="ECO:0000313" key="1">
    <source>
        <dbReference type="EMBL" id="KAK2591891.1"/>
    </source>
</evidence>
<organism evidence="1 2">
    <name type="scientific">Conoideocrella luteorostrata</name>
    <dbReference type="NCBI Taxonomy" id="1105319"/>
    <lineage>
        <taxon>Eukaryota</taxon>
        <taxon>Fungi</taxon>
        <taxon>Dikarya</taxon>
        <taxon>Ascomycota</taxon>
        <taxon>Pezizomycotina</taxon>
        <taxon>Sordariomycetes</taxon>
        <taxon>Hypocreomycetidae</taxon>
        <taxon>Hypocreales</taxon>
        <taxon>Clavicipitaceae</taxon>
        <taxon>Conoideocrella</taxon>
    </lineage>
</organism>
<evidence type="ECO:0000313" key="2">
    <source>
        <dbReference type="Proteomes" id="UP001251528"/>
    </source>
</evidence>
<comment type="caution">
    <text evidence="1">The sequence shown here is derived from an EMBL/GenBank/DDBJ whole genome shotgun (WGS) entry which is preliminary data.</text>
</comment>